<comment type="caution">
    <text evidence="2">The sequence shown here is derived from an EMBL/GenBank/DDBJ whole genome shotgun (WGS) entry which is preliminary data.</text>
</comment>
<dbReference type="Proteomes" id="UP000260943">
    <property type="component" value="Unassembled WGS sequence"/>
</dbReference>
<dbReference type="PROSITE" id="PS51186">
    <property type="entry name" value="GNAT"/>
    <property type="match status" value="1"/>
</dbReference>
<dbReference type="RefSeq" id="WP_117680010.1">
    <property type="nucleotide sequence ID" value="NZ_CAJJKC010000004.1"/>
</dbReference>
<dbReference type="SUPFAM" id="SSF55729">
    <property type="entry name" value="Acyl-CoA N-acyltransferases (Nat)"/>
    <property type="match status" value="1"/>
</dbReference>
<protein>
    <submittedName>
        <fullName evidence="2">GNAT family N-acetyltransferase</fullName>
    </submittedName>
</protein>
<dbReference type="EMBL" id="QSRJ01000010">
    <property type="protein sequence ID" value="RGL08404.1"/>
    <property type="molecule type" value="Genomic_DNA"/>
</dbReference>
<dbReference type="InterPro" id="IPR016181">
    <property type="entry name" value="Acyl_CoA_acyltransferase"/>
</dbReference>
<dbReference type="CDD" id="cd04301">
    <property type="entry name" value="NAT_SF"/>
    <property type="match status" value="1"/>
</dbReference>
<dbReference type="GO" id="GO:0016747">
    <property type="term" value="F:acyltransferase activity, transferring groups other than amino-acyl groups"/>
    <property type="evidence" value="ECO:0007669"/>
    <property type="project" value="InterPro"/>
</dbReference>
<dbReference type="AlphaFoldDB" id="A0A3E4QQC7"/>
<evidence type="ECO:0000313" key="2">
    <source>
        <dbReference type="EMBL" id="RGL08404.1"/>
    </source>
</evidence>
<proteinExistence type="predicted"/>
<sequence length="211" mass="23746">MVSRVIYRPFEKDDFSALASILKDTWHTYVPNQEYNALEAACDLVHSLEISSFSQVVLVDDVPCGIVLARAEGDRLPHAKECHAAMDAFLERMHKLEPKATDEYLSFLEAEQRVNSRLLEQSGLARASQITLLAVSGTARGLGIGSVLLDAATSYVTSRGAKGLYLYTDTDCSWKFYERRGLKRAAMYRANREERHVLPREMYLYGMDLSA</sequence>
<dbReference type="InterPro" id="IPR000182">
    <property type="entry name" value="GNAT_dom"/>
</dbReference>
<evidence type="ECO:0000313" key="3">
    <source>
        <dbReference type="Proteomes" id="UP000260943"/>
    </source>
</evidence>
<organism evidence="2 3">
    <name type="scientific">Collinsella tanakaei</name>
    <dbReference type="NCBI Taxonomy" id="626935"/>
    <lineage>
        <taxon>Bacteria</taxon>
        <taxon>Bacillati</taxon>
        <taxon>Actinomycetota</taxon>
        <taxon>Coriobacteriia</taxon>
        <taxon>Coriobacteriales</taxon>
        <taxon>Coriobacteriaceae</taxon>
        <taxon>Collinsella</taxon>
    </lineage>
</organism>
<name>A0A3E4QQC7_9ACTN</name>
<evidence type="ECO:0000259" key="1">
    <source>
        <dbReference type="PROSITE" id="PS51186"/>
    </source>
</evidence>
<feature type="domain" description="N-acetyltransferase" evidence="1">
    <location>
        <begin position="5"/>
        <end position="210"/>
    </location>
</feature>
<keyword evidence="2" id="KW-0808">Transferase</keyword>
<gene>
    <name evidence="2" type="ORF">DXC81_08475</name>
</gene>
<reference evidence="2 3" key="1">
    <citation type="submission" date="2018-08" db="EMBL/GenBank/DDBJ databases">
        <title>A genome reference for cultivated species of the human gut microbiota.</title>
        <authorList>
            <person name="Zou Y."/>
            <person name="Xue W."/>
            <person name="Luo G."/>
        </authorList>
    </citation>
    <scope>NUCLEOTIDE SEQUENCE [LARGE SCALE GENOMIC DNA]</scope>
    <source>
        <strain evidence="2 3">TF08-14</strain>
    </source>
</reference>
<accession>A0A3E4QQC7</accession>
<dbReference type="Gene3D" id="3.40.630.30">
    <property type="match status" value="1"/>
</dbReference>
<dbReference type="Pfam" id="PF00583">
    <property type="entry name" value="Acetyltransf_1"/>
    <property type="match status" value="1"/>
</dbReference>